<dbReference type="PANTHER" id="PTHR43316">
    <property type="entry name" value="HYDROLASE, HALOACID DELAHOGENASE-RELATED"/>
    <property type="match status" value="1"/>
</dbReference>
<dbReference type="Proteomes" id="UP000193244">
    <property type="component" value="Unassembled WGS sequence"/>
</dbReference>
<evidence type="ECO:0000313" key="3">
    <source>
        <dbReference type="Proteomes" id="UP000193244"/>
    </source>
</evidence>
<proteinExistence type="predicted"/>
<dbReference type="NCBIfam" id="TIGR01549">
    <property type="entry name" value="HAD-SF-IA-v1"/>
    <property type="match status" value="1"/>
</dbReference>
<dbReference type="SFLD" id="SFLDG01129">
    <property type="entry name" value="C1.5:_HAD__Beta-PGM__Phosphata"/>
    <property type="match status" value="1"/>
</dbReference>
<dbReference type="Gene3D" id="1.20.120.1600">
    <property type="match status" value="1"/>
</dbReference>
<protein>
    <submittedName>
        <fullName evidence="2">Putative hydrolase of the HAD superfamily</fullName>
    </submittedName>
</protein>
<reference evidence="3" key="1">
    <citation type="submission" date="2017-04" db="EMBL/GenBank/DDBJ databases">
        <authorList>
            <person name="Varghese N."/>
            <person name="Submissions S."/>
        </authorList>
    </citation>
    <scope>NUCLEOTIDE SEQUENCE [LARGE SCALE GENOMIC DNA]</scope>
    <source>
        <strain evidence="3">VKM Ac-2510</strain>
    </source>
</reference>
<organism evidence="2 3">
    <name type="scientific">Agreia pratensis</name>
    <dbReference type="NCBI Taxonomy" id="150121"/>
    <lineage>
        <taxon>Bacteria</taxon>
        <taxon>Bacillati</taxon>
        <taxon>Actinomycetota</taxon>
        <taxon>Actinomycetes</taxon>
        <taxon>Micrococcales</taxon>
        <taxon>Microbacteriaceae</taxon>
        <taxon>Agreia</taxon>
    </lineage>
</organism>
<dbReference type="OrthoDB" id="9810501at2"/>
<dbReference type="GO" id="GO:0016787">
    <property type="term" value="F:hydrolase activity"/>
    <property type="evidence" value="ECO:0007669"/>
    <property type="project" value="UniProtKB-KW"/>
</dbReference>
<dbReference type="SUPFAM" id="SSF56784">
    <property type="entry name" value="HAD-like"/>
    <property type="match status" value="1"/>
</dbReference>
<dbReference type="PANTHER" id="PTHR43316:SF3">
    <property type="entry name" value="HALOACID DEHALOGENASE, TYPE II (AFU_ORTHOLOGUE AFUA_2G07750)-RELATED"/>
    <property type="match status" value="1"/>
</dbReference>
<dbReference type="AlphaFoldDB" id="A0A1X7IVY5"/>
<keyword evidence="1 2" id="KW-0378">Hydrolase</keyword>
<dbReference type="InterPro" id="IPR051540">
    <property type="entry name" value="S-2-haloacid_dehalogenase"/>
</dbReference>
<dbReference type="Gene3D" id="3.40.50.1000">
    <property type="entry name" value="HAD superfamily/HAD-like"/>
    <property type="match status" value="1"/>
</dbReference>
<evidence type="ECO:0000313" key="2">
    <source>
        <dbReference type="EMBL" id="SMG19317.1"/>
    </source>
</evidence>
<dbReference type="RefSeq" id="WP_085483353.1">
    <property type="nucleotide sequence ID" value="NZ_FXAY01000001.1"/>
</dbReference>
<dbReference type="SFLD" id="SFLDS00003">
    <property type="entry name" value="Haloacid_Dehalogenase"/>
    <property type="match status" value="1"/>
</dbReference>
<gene>
    <name evidence="2" type="ORF">SAMN06296010_0950</name>
</gene>
<dbReference type="Pfam" id="PF00702">
    <property type="entry name" value="Hydrolase"/>
    <property type="match status" value="1"/>
</dbReference>
<accession>A0A1X7IVY5</accession>
<name>A0A1X7IVY5_9MICO</name>
<dbReference type="NCBIfam" id="TIGR01509">
    <property type="entry name" value="HAD-SF-IA-v3"/>
    <property type="match status" value="1"/>
</dbReference>
<dbReference type="InterPro" id="IPR006439">
    <property type="entry name" value="HAD-SF_hydro_IA"/>
</dbReference>
<dbReference type="PRINTS" id="PR00413">
    <property type="entry name" value="HADHALOGNASE"/>
</dbReference>
<sequence>MVEIRAVGFDLDGTLFDHRGSAIVGVDRFLESLGIGPSQDARALWFAAEEEQLERWRSRRIDFQEQRRERLRTVLPALGVQAPTEAADLDALFALYLRGYRAAWRSFEDSVELVQRVKATGRRVGLLTNGAEEQQLDKLRVTGLLEVFDHVCISESIGVQKPDPAAFRLLAAGLSVAPQECLFVGDNPLHDIDGARAVGMSALLVDRYGAHREGIEEAVMAQLE</sequence>
<keyword evidence="3" id="KW-1185">Reference proteome</keyword>
<dbReference type="EMBL" id="FXAY01000001">
    <property type="protein sequence ID" value="SMG19317.1"/>
    <property type="molecule type" value="Genomic_DNA"/>
</dbReference>
<evidence type="ECO:0000256" key="1">
    <source>
        <dbReference type="ARBA" id="ARBA00022801"/>
    </source>
</evidence>
<dbReference type="InterPro" id="IPR023214">
    <property type="entry name" value="HAD_sf"/>
</dbReference>
<dbReference type="InterPro" id="IPR036412">
    <property type="entry name" value="HAD-like_sf"/>
</dbReference>
<dbReference type="STRING" id="150121.SAMN06296010_0950"/>